<dbReference type="Proteomes" id="UP001159405">
    <property type="component" value="Unassembled WGS sequence"/>
</dbReference>
<feature type="non-terminal residue" evidence="1">
    <location>
        <position position="227"/>
    </location>
</feature>
<dbReference type="EMBL" id="CALNXK010000123">
    <property type="protein sequence ID" value="CAH3162579.1"/>
    <property type="molecule type" value="Genomic_DNA"/>
</dbReference>
<protein>
    <recommendedName>
        <fullName evidence="3">Ribosomal protein S4</fullName>
    </recommendedName>
</protein>
<reference evidence="1 2" key="1">
    <citation type="submission" date="2022-05" db="EMBL/GenBank/DDBJ databases">
        <authorList>
            <consortium name="Genoscope - CEA"/>
            <person name="William W."/>
        </authorList>
    </citation>
    <scope>NUCLEOTIDE SEQUENCE [LARGE SCALE GENOMIC DNA]</scope>
</reference>
<comment type="caution">
    <text evidence="1">The sequence shown here is derived from an EMBL/GenBank/DDBJ whole genome shotgun (WGS) entry which is preliminary data.</text>
</comment>
<proteinExistence type="predicted"/>
<name>A0ABN8QE09_9CNID</name>
<accession>A0ABN8QE09</accession>
<organism evidence="1 2">
    <name type="scientific">Porites lobata</name>
    <dbReference type="NCBI Taxonomy" id="104759"/>
    <lineage>
        <taxon>Eukaryota</taxon>
        <taxon>Metazoa</taxon>
        <taxon>Cnidaria</taxon>
        <taxon>Anthozoa</taxon>
        <taxon>Hexacorallia</taxon>
        <taxon>Scleractinia</taxon>
        <taxon>Fungiina</taxon>
        <taxon>Poritidae</taxon>
        <taxon>Porites</taxon>
    </lineage>
</organism>
<evidence type="ECO:0000313" key="2">
    <source>
        <dbReference type="Proteomes" id="UP001159405"/>
    </source>
</evidence>
<evidence type="ECO:0008006" key="3">
    <source>
        <dbReference type="Google" id="ProtNLM"/>
    </source>
</evidence>
<gene>
    <name evidence="1" type="ORF">PLOB_00005406</name>
</gene>
<evidence type="ECO:0000313" key="1">
    <source>
        <dbReference type="EMBL" id="CAH3162579.1"/>
    </source>
</evidence>
<sequence>MLLGRKLSQQRKPSACKRKVNIFYSAALRHNTKHFLIIPSFISLGYTNKRNSPLSRYERKKLKRVEENNLMLLKQNIVSYYNSPRAWAINQQEKTRNGNLQYGLRRTRSVRYYYVSEFHRARRKEALRFSEPYCFVLRKQPMQRKKNPEKKFRLIQDANILPMQLISHTFASITALFFLTVKKLSDVTVMSVKKALTQLGVTVPKLQSYGKESLVILLGKELFGKGK</sequence>
<keyword evidence="2" id="KW-1185">Reference proteome</keyword>